<accession>A0A418SSS0</accession>
<comment type="caution">
    <text evidence="1">The sequence shown here is derived from an EMBL/GenBank/DDBJ whole genome shotgun (WGS) entry which is preliminary data.</text>
</comment>
<evidence type="ECO:0000313" key="1">
    <source>
        <dbReference type="EMBL" id="RJE84010.1"/>
    </source>
</evidence>
<keyword evidence="2" id="KW-1185">Reference proteome</keyword>
<dbReference type="AlphaFoldDB" id="A0A418SSS0"/>
<protein>
    <submittedName>
        <fullName evidence="1">Uncharacterized protein</fullName>
    </submittedName>
</protein>
<dbReference type="EMBL" id="QZCG01000009">
    <property type="protein sequence ID" value="RJE84010.1"/>
    <property type="molecule type" value="Genomic_DNA"/>
</dbReference>
<dbReference type="Proteomes" id="UP000284202">
    <property type="component" value="Unassembled WGS sequence"/>
</dbReference>
<name>A0A418SSS0_9RHOB</name>
<proteinExistence type="predicted"/>
<sequence length="116" mass="12768">MERNMQLTSTLTNVDIAKLEARRSYADAKRSRISKIADVDAEEPSGTLIIRYRSGNTDRFPGVSFSKADQLLSDVHDGASFTGSLHVKAIGYVGFVINLTEVESLTFRLDDAEDPS</sequence>
<organism evidence="1 2">
    <name type="scientific">Paracoccus onubensis</name>
    <dbReference type="NCBI Taxonomy" id="1675788"/>
    <lineage>
        <taxon>Bacteria</taxon>
        <taxon>Pseudomonadati</taxon>
        <taxon>Pseudomonadota</taxon>
        <taxon>Alphaproteobacteria</taxon>
        <taxon>Rhodobacterales</taxon>
        <taxon>Paracoccaceae</taxon>
        <taxon>Paracoccus</taxon>
    </lineage>
</organism>
<reference evidence="2" key="1">
    <citation type="submission" date="2018-09" db="EMBL/GenBank/DDBJ databases">
        <title>Acidovorax cavernicola nov. sp. isolated from Gruta de las Maravillas (Aracena, Spain).</title>
        <authorList>
            <person name="Jurado V."/>
            <person name="Gutierrez-Patricio S."/>
            <person name="Gonzalez-Pimentel J.L."/>
            <person name="Miller A.Z."/>
            <person name="Laiz L."/>
            <person name="Saiz-Jimenez C."/>
        </authorList>
    </citation>
    <scope>NUCLEOTIDE SEQUENCE [LARGE SCALE GENOMIC DNA]</scope>
    <source>
        <strain evidence="2">1011MAR3C25</strain>
    </source>
</reference>
<evidence type="ECO:0000313" key="2">
    <source>
        <dbReference type="Proteomes" id="UP000284202"/>
    </source>
</evidence>
<gene>
    <name evidence="1" type="ORF">D3P04_13415</name>
</gene>